<sequence>MQVDLTFIDFALEPTPMAAKGARASAGLAPSIAVRTVDRRADMKTPPSTAMQGGAVPSVARAAPG</sequence>
<gene>
    <name evidence="2" type="ORF">CKO28_10535</name>
</gene>
<dbReference type="RefSeq" id="WP_200340784.1">
    <property type="nucleotide sequence ID" value="NZ_NRRL01000024.1"/>
</dbReference>
<evidence type="ECO:0000256" key="1">
    <source>
        <dbReference type="SAM" id="MobiDB-lite"/>
    </source>
</evidence>
<comment type="caution">
    <text evidence="2">The sequence shown here is derived from an EMBL/GenBank/DDBJ whole genome shotgun (WGS) entry which is preliminary data.</text>
</comment>
<reference evidence="2 3" key="1">
    <citation type="journal article" date="2020" name="Microorganisms">
        <title>Osmotic Adaptation and Compatible Solute Biosynthesis of Phototrophic Bacteria as Revealed from Genome Analyses.</title>
        <authorList>
            <person name="Imhoff J.F."/>
            <person name="Rahn T."/>
            <person name="Kunzel S."/>
            <person name="Keller A."/>
            <person name="Neulinger S.C."/>
        </authorList>
    </citation>
    <scope>NUCLEOTIDE SEQUENCE [LARGE SCALE GENOMIC DNA]</scope>
    <source>
        <strain evidence="2 3">DSM 9895</strain>
    </source>
</reference>
<protein>
    <submittedName>
        <fullName evidence="2">Uncharacterized protein</fullName>
    </submittedName>
</protein>
<organism evidence="2 3">
    <name type="scientific">Rhodovibrio sodomensis</name>
    <dbReference type="NCBI Taxonomy" id="1088"/>
    <lineage>
        <taxon>Bacteria</taxon>
        <taxon>Pseudomonadati</taxon>
        <taxon>Pseudomonadota</taxon>
        <taxon>Alphaproteobacteria</taxon>
        <taxon>Rhodospirillales</taxon>
        <taxon>Rhodovibrionaceae</taxon>
        <taxon>Rhodovibrio</taxon>
    </lineage>
</organism>
<dbReference type="EMBL" id="NRRL01000024">
    <property type="protein sequence ID" value="MBK1668470.1"/>
    <property type="molecule type" value="Genomic_DNA"/>
</dbReference>
<keyword evidence="3" id="KW-1185">Reference proteome</keyword>
<name>A0ABS1DDK8_9PROT</name>
<evidence type="ECO:0000313" key="2">
    <source>
        <dbReference type="EMBL" id="MBK1668470.1"/>
    </source>
</evidence>
<dbReference type="Proteomes" id="UP001296873">
    <property type="component" value="Unassembled WGS sequence"/>
</dbReference>
<evidence type="ECO:0000313" key="3">
    <source>
        <dbReference type="Proteomes" id="UP001296873"/>
    </source>
</evidence>
<feature type="region of interest" description="Disordered" evidence="1">
    <location>
        <begin position="43"/>
        <end position="65"/>
    </location>
</feature>
<proteinExistence type="predicted"/>
<accession>A0ABS1DDK8</accession>